<accession>A0A1R3GDN0</accession>
<dbReference type="Proteomes" id="UP000188268">
    <property type="component" value="Unassembled WGS sequence"/>
</dbReference>
<gene>
    <name evidence="1" type="ORF">CCACVL1_26702</name>
</gene>
<dbReference type="Gramene" id="OMO56167">
    <property type="protein sequence ID" value="OMO56167"/>
    <property type="gene ID" value="CCACVL1_26702"/>
</dbReference>
<evidence type="ECO:0000313" key="1">
    <source>
        <dbReference type="EMBL" id="OMO56167.1"/>
    </source>
</evidence>
<name>A0A1R3GDN0_COCAP</name>
<evidence type="ECO:0000313" key="2">
    <source>
        <dbReference type="Proteomes" id="UP000188268"/>
    </source>
</evidence>
<sequence>MGNGVQGVIPREIKLDLEKKFVVGRVDKIMRFQILECEIGYNTVPLDHIIFFNGRTAFDEISEDVARFPCHHFRFATMEEMKTRHEKSPVLTGEVL</sequence>
<keyword evidence="2" id="KW-1185">Reference proteome</keyword>
<organism evidence="1 2">
    <name type="scientific">Corchorus capsularis</name>
    <name type="common">Jute</name>
    <dbReference type="NCBI Taxonomy" id="210143"/>
    <lineage>
        <taxon>Eukaryota</taxon>
        <taxon>Viridiplantae</taxon>
        <taxon>Streptophyta</taxon>
        <taxon>Embryophyta</taxon>
        <taxon>Tracheophyta</taxon>
        <taxon>Spermatophyta</taxon>
        <taxon>Magnoliopsida</taxon>
        <taxon>eudicotyledons</taxon>
        <taxon>Gunneridae</taxon>
        <taxon>Pentapetalae</taxon>
        <taxon>rosids</taxon>
        <taxon>malvids</taxon>
        <taxon>Malvales</taxon>
        <taxon>Malvaceae</taxon>
        <taxon>Grewioideae</taxon>
        <taxon>Apeibeae</taxon>
        <taxon>Corchorus</taxon>
    </lineage>
</organism>
<comment type="caution">
    <text evidence="1">The sequence shown here is derived from an EMBL/GenBank/DDBJ whole genome shotgun (WGS) entry which is preliminary data.</text>
</comment>
<protein>
    <submittedName>
        <fullName evidence="1">Uncharacterized protein</fullName>
    </submittedName>
</protein>
<dbReference type="AlphaFoldDB" id="A0A1R3GDN0"/>
<proteinExistence type="predicted"/>
<reference evidence="1 2" key="1">
    <citation type="submission" date="2013-09" db="EMBL/GenBank/DDBJ databases">
        <title>Corchorus capsularis genome sequencing.</title>
        <authorList>
            <person name="Alam M."/>
            <person name="Haque M.S."/>
            <person name="Islam M.S."/>
            <person name="Emdad E.M."/>
            <person name="Islam M.M."/>
            <person name="Ahmed B."/>
            <person name="Halim A."/>
            <person name="Hossen Q.M.M."/>
            <person name="Hossain M.Z."/>
            <person name="Ahmed R."/>
            <person name="Khan M.M."/>
            <person name="Islam R."/>
            <person name="Rashid M.M."/>
            <person name="Khan S.A."/>
            <person name="Rahman M.S."/>
            <person name="Alam M."/>
        </authorList>
    </citation>
    <scope>NUCLEOTIDE SEQUENCE [LARGE SCALE GENOMIC DNA]</scope>
    <source>
        <strain evidence="2">cv. CVL-1</strain>
        <tissue evidence="1">Whole seedling</tissue>
    </source>
</reference>
<dbReference type="OrthoDB" id="1414720at2759"/>
<dbReference type="EMBL" id="AWWV01014530">
    <property type="protein sequence ID" value="OMO56167.1"/>
    <property type="molecule type" value="Genomic_DNA"/>
</dbReference>